<name>A0A819VIU5_9BILA</name>
<comment type="caution">
    <text evidence="5">The sequence shown here is derived from an EMBL/GenBank/DDBJ whole genome shotgun (WGS) entry which is preliminary data.</text>
</comment>
<sequence>MSNPVNTSTNTNINVSFIASNKAQRLLVLNDNLFGCNKKNAKKKYWKCIAHRCTLTVHTDSNDVYKSNGTANHDHPPHTDMIQTLKLRQQIKQRVIKELTPISVICGEETAKALIDREALALFPTNHEIYQTFASIRRKLVPSLPGSCMFDIPDQYNNCCEGYHNRMNHRISRHHPHMWRFVQFMQGKEKHAQTIVLQWSSGASRKQNTRTTAKQKRIDTLNKRYKGGLTDASKLLTGFSYLV</sequence>
<keyword evidence="2" id="KW-0863">Zinc-finger</keyword>
<protein>
    <recommendedName>
        <fullName evidence="4">FLYWCH-type domain-containing protein</fullName>
    </recommendedName>
</protein>
<feature type="domain" description="FLYWCH-type" evidence="4">
    <location>
        <begin position="17"/>
        <end position="73"/>
    </location>
</feature>
<keyword evidence="3" id="KW-0862">Zinc</keyword>
<dbReference type="Gene3D" id="2.20.25.240">
    <property type="match status" value="1"/>
</dbReference>
<proteinExistence type="predicted"/>
<evidence type="ECO:0000256" key="2">
    <source>
        <dbReference type="ARBA" id="ARBA00022771"/>
    </source>
</evidence>
<evidence type="ECO:0000256" key="1">
    <source>
        <dbReference type="ARBA" id="ARBA00022723"/>
    </source>
</evidence>
<keyword evidence="1" id="KW-0479">Metal-binding</keyword>
<dbReference type="EMBL" id="CAJOBB010004949">
    <property type="protein sequence ID" value="CAF4109715.1"/>
    <property type="molecule type" value="Genomic_DNA"/>
</dbReference>
<evidence type="ECO:0000256" key="3">
    <source>
        <dbReference type="ARBA" id="ARBA00022833"/>
    </source>
</evidence>
<dbReference type="InterPro" id="IPR007588">
    <property type="entry name" value="Znf_FLYWCH"/>
</dbReference>
<evidence type="ECO:0000313" key="6">
    <source>
        <dbReference type="Proteomes" id="UP000663868"/>
    </source>
</evidence>
<accession>A0A819VIU5</accession>
<dbReference type="GO" id="GO:0008270">
    <property type="term" value="F:zinc ion binding"/>
    <property type="evidence" value="ECO:0007669"/>
    <property type="project" value="UniProtKB-KW"/>
</dbReference>
<evidence type="ECO:0000259" key="4">
    <source>
        <dbReference type="Pfam" id="PF04500"/>
    </source>
</evidence>
<evidence type="ECO:0000313" key="5">
    <source>
        <dbReference type="EMBL" id="CAF4109715.1"/>
    </source>
</evidence>
<dbReference type="Pfam" id="PF04500">
    <property type="entry name" value="FLYWCH"/>
    <property type="match status" value="1"/>
</dbReference>
<dbReference type="AlphaFoldDB" id="A0A819VIU5"/>
<organism evidence="5 6">
    <name type="scientific">Adineta steineri</name>
    <dbReference type="NCBI Taxonomy" id="433720"/>
    <lineage>
        <taxon>Eukaryota</taxon>
        <taxon>Metazoa</taxon>
        <taxon>Spiralia</taxon>
        <taxon>Gnathifera</taxon>
        <taxon>Rotifera</taxon>
        <taxon>Eurotatoria</taxon>
        <taxon>Bdelloidea</taxon>
        <taxon>Adinetida</taxon>
        <taxon>Adinetidae</taxon>
        <taxon>Adineta</taxon>
    </lineage>
</organism>
<gene>
    <name evidence="5" type="ORF">KXQ929_LOCUS35012</name>
</gene>
<dbReference type="Proteomes" id="UP000663868">
    <property type="component" value="Unassembled WGS sequence"/>
</dbReference>
<reference evidence="5" key="1">
    <citation type="submission" date="2021-02" db="EMBL/GenBank/DDBJ databases">
        <authorList>
            <person name="Nowell W R."/>
        </authorList>
    </citation>
    <scope>NUCLEOTIDE SEQUENCE</scope>
</reference>